<evidence type="ECO:0000313" key="2">
    <source>
        <dbReference type="Proteomes" id="UP000199170"/>
    </source>
</evidence>
<dbReference type="RefSeq" id="WP_281241879.1">
    <property type="nucleotide sequence ID" value="NZ_FNPB01000024.1"/>
</dbReference>
<protein>
    <submittedName>
        <fullName evidence="1">Uncharacterized protein</fullName>
    </submittedName>
</protein>
<name>A0A1H3KYQ8_9EURY</name>
<organism evidence="1 2">
    <name type="scientific">Halobellus clavatus</name>
    <dbReference type="NCBI Taxonomy" id="660517"/>
    <lineage>
        <taxon>Archaea</taxon>
        <taxon>Methanobacteriati</taxon>
        <taxon>Methanobacteriota</taxon>
        <taxon>Stenosarchaea group</taxon>
        <taxon>Halobacteria</taxon>
        <taxon>Halobacteriales</taxon>
        <taxon>Haloferacaceae</taxon>
        <taxon>Halobellus</taxon>
    </lineage>
</organism>
<proteinExistence type="predicted"/>
<dbReference type="Proteomes" id="UP000199170">
    <property type="component" value="Unassembled WGS sequence"/>
</dbReference>
<dbReference type="AlphaFoldDB" id="A0A1H3KYQ8"/>
<reference evidence="2" key="1">
    <citation type="submission" date="2016-10" db="EMBL/GenBank/DDBJ databases">
        <authorList>
            <person name="Varghese N."/>
            <person name="Submissions S."/>
        </authorList>
    </citation>
    <scope>NUCLEOTIDE SEQUENCE [LARGE SCALE GENOMIC DNA]</scope>
    <source>
        <strain evidence="2">CGMCC 1.10118</strain>
    </source>
</reference>
<evidence type="ECO:0000313" key="1">
    <source>
        <dbReference type="EMBL" id="SDY56784.1"/>
    </source>
</evidence>
<gene>
    <name evidence="1" type="ORF">SAMN04487946_12411</name>
</gene>
<dbReference type="EMBL" id="FNPB01000024">
    <property type="protein sequence ID" value="SDY56784.1"/>
    <property type="molecule type" value="Genomic_DNA"/>
</dbReference>
<accession>A0A1H3KYQ8</accession>
<sequence length="40" mass="4096">MAGREESLSAQTEVSTTPADFTGNLVCLPDGLVCLPDGSI</sequence>
<keyword evidence="2" id="KW-1185">Reference proteome</keyword>